<evidence type="ECO:0000313" key="3">
    <source>
        <dbReference type="Proteomes" id="UP001175227"/>
    </source>
</evidence>
<keyword evidence="3" id="KW-1185">Reference proteome</keyword>
<dbReference type="Proteomes" id="UP001175227">
    <property type="component" value="Unassembled WGS sequence"/>
</dbReference>
<accession>A0AA39NUV0</accession>
<sequence length="180" mass="19453">MPPHMHCQTLAEDQRASPGCHPSSPRRLRARRRGRGAWSKPSNKNHGPAGLGTEFAAWLPLPVDAGSPVRRVGGHVDAIPHRGVVGQSPRTRSAHAALEAKPPYMHAWVVLAWDLACDYARTAAALLLHCTVWDRACVGLVIPVCAHAFGCTPPTVRRSRPADGLSCCRCVRGLVLNFVL</sequence>
<evidence type="ECO:0000313" key="2">
    <source>
        <dbReference type="EMBL" id="KAK0471893.1"/>
    </source>
</evidence>
<proteinExistence type="predicted"/>
<reference evidence="2" key="1">
    <citation type="submission" date="2023-06" db="EMBL/GenBank/DDBJ databases">
        <authorList>
            <consortium name="Lawrence Berkeley National Laboratory"/>
            <person name="Ahrendt S."/>
            <person name="Sahu N."/>
            <person name="Indic B."/>
            <person name="Wong-Bajracharya J."/>
            <person name="Merenyi Z."/>
            <person name="Ke H.-M."/>
            <person name="Monk M."/>
            <person name="Kocsube S."/>
            <person name="Drula E."/>
            <person name="Lipzen A."/>
            <person name="Balint B."/>
            <person name="Henrissat B."/>
            <person name="Andreopoulos B."/>
            <person name="Martin F.M."/>
            <person name="Harder C.B."/>
            <person name="Rigling D."/>
            <person name="Ford K.L."/>
            <person name="Foster G.D."/>
            <person name="Pangilinan J."/>
            <person name="Papanicolaou A."/>
            <person name="Barry K."/>
            <person name="LaButti K."/>
            <person name="Viragh M."/>
            <person name="Koriabine M."/>
            <person name="Yan M."/>
            <person name="Riley R."/>
            <person name="Champramary S."/>
            <person name="Plett K.L."/>
            <person name="Tsai I.J."/>
            <person name="Slot J."/>
            <person name="Sipos G."/>
            <person name="Plett J."/>
            <person name="Nagy L.G."/>
            <person name="Grigoriev I.V."/>
        </authorList>
    </citation>
    <scope>NUCLEOTIDE SEQUENCE</scope>
    <source>
        <strain evidence="2">ICMP 16352</strain>
    </source>
</reference>
<dbReference type="EMBL" id="JAUEPR010000046">
    <property type="protein sequence ID" value="KAK0471893.1"/>
    <property type="molecule type" value="Genomic_DNA"/>
</dbReference>
<dbReference type="AlphaFoldDB" id="A0AA39NUV0"/>
<name>A0AA39NUV0_9AGAR</name>
<feature type="compositionally biased region" description="Basic residues" evidence="1">
    <location>
        <begin position="24"/>
        <end position="35"/>
    </location>
</feature>
<organism evidence="2 3">
    <name type="scientific">Armillaria novae-zelandiae</name>
    <dbReference type="NCBI Taxonomy" id="153914"/>
    <lineage>
        <taxon>Eukaryota</taxon>
        <taxon>Fungi</taxon>
        <taxon>Dikarya</taxon>
        <taxon>Basidiomycota</taxon>
        <taxon>Agaricomycotina</taxon>
        <taxon>Agaricomycetes</taxon>
        <taxon>Agaricomycetidae</taxon>
        <taxon>Agaricales</taxon>
        <taxon>Marasmiineae</taxon>
        <taxon>Physalacriaceae</taxon>
        <taxon>Armillaria</taxon>
    </lineage>
</organism>
<feature type="region of interest" description="Disordered" evidence="1">
    <location>
        <begin position="1"/>
        <end position="49"/>
    </location>
</feature>
<gene>
    <name evidence="2" type="ORF">IW261DRAFT_831092</name>
</gene>
<comment type="caution">
    <text evidence="2">The sequence shown here is derived from an EMBL/GenBank/DDBJ whole genome shotgun (WGS) entry which is preliminary data.</text>
</comment>
<protein>
    <submittedName>
        <fullName evidence="2">Uncharacterized protein</fullName>
    </submittedName>
</protein>
<evidence type="ECO:0000256" key="1">
    <source>
        <dbReference type="SAM" id="MobiDB-lite"/>
    </source>
</evidence>